<evidence type="ECO:0000256" key="5">
    <source>
        <dbReference type="ARBA" id="ARBA00022984"/>
    </source>
</evidence>
<evidence type="ECO:0000313" key="10">
    <source>
        <dbReference type="Proteomes" id="UP000475928"/>
    </source>
</evidence>
<organism evidence="9 10">
    <name type="scientific">Pseudolactococcus insecticola</name>
    <dbReference type="NCBI Taxonomy" id="2709158"/>
    <lineage>
        <taxon>Bacteria</taxon>
        <taxon>Bacillati</taxon>
        <taxon>Bacillota</taxon>
        <taxon>Bacilli</taxon>
        <taxon>Lactobacillales</taxon>
        <taxon>Streptococcaceae</taxon>
        <taxon>Pseudolactococcus</taxon>
    </lineage>
</organism>
<keyword evidence="8" id="KW-0175">Coiled coil</keyword>
<dbReference type="GO" id="GO:0016755">
    <property type="term" value="F:aminoacyltransferase activity"/>
    <property type="evidence" value="ECO:0007669"/>
    <property type="project" value="InterPro"/>
</dbReference>
<dbReference type="GO" id="GO:0071555">
    <property type="term" value="P:cell wall organization"/>
    <property type="evidence" value="ECO:0007669"/>
    <property type="project" value="UniProtKB-KW"/>
</dbReference>
<dbReference type="PANTHER" id="PTHR36174">
    <property type="entry name" value="LIPID II:GLYCINE GLYCYLTRANSFERASE"/>
    <property type="match status" value="1"/>
</dbReference>
<keyword evidence="3" id="KW-0808">Transferase</keyword>
<keyword evidence="4" id="KW-0133">Cell shape</keyword>
<evidence type="ECO:0000256" key="1">
    <source>
        <dbReference type="ARBA" id="ARBA00009943"/>
    </source>
</evidence>
<accession>A0A6A0B619</accession>
<dbReference type="InterPro" id="IPR016181">
    <property type="entry name" value="Acyl_CoA_acyltransferase"/>
</dbReference>
<dbReference type="PANTHER" id="PTHR36174:SF2">
    <property type="entry name" value="AMINOACYLTRANSFERASE FEMA"/>
    <property type="match status" value="1"/>
</dbReference>
<keyword evidence="5" id="KW-0573">Peptidoglycan synthesis</keyword>
<keyword evidence="6" id="KW-0012">Acyltransferase</keyword>
<dbReference type="AlphaFoldDB" id="A0A6A0B619"/>
<dbReference type="Gene3D" id="1.20.58.90">
    <property type="match status" value="1"/>
</dbReference>
<dbReference type="InterPro" id="IPR003447">
    <property type="entry name" value="FEMABX"/>
</dbReference>
<dbReference type="EMBL" id="BLLH01000001">
    <property type="protein sequence ID" value="GFH39734.1"/>
    <property type="molecule type" value="Genomic_DNA"/>
</dbReference>
<keyword evidence="7" id="KW-0961">Cell wall biogenesis/degradation</keyword>
<feature type="coiled-coil region" evidence="8">
    <location>
        <begin position="246"/>
        <end position="273"/>
    </location>
</feature>
<comment type="similarity">
    <text evidence="1">Belongs to the FemABX family.</text>
</comment>
<evidence type="ECO:0000313" key="9">
    <source>
        <dbReference type="EMBL" id="GFH39734.1"/>
    </source>
</evidence>
<evidence type="ECO:0000256" key="6">
    <source>
        <dbReference type="ARBA" id="ARBA00023315"/>
    </source>
</evidence>
<evidence type="ECO:0000256" key="7">
    <source>
        <dbReference type="ARBA" id="ARBA00023316"/>
    </source>
</evidence>
<gene>
    <name evidence="9" type="primary">murN</name>
    <name evidence="9" type="ORF">Hs20B_01320</name>
</gene>
<protein>
    <submittedName>
        <fullName evidence="9">Peptidoglycan branched peptide synthesis protein</fullName>
    </submittedName>
</protein>
<dbReference type="Pfam" id="PF02388">
    <property type="entry name" value="FemAB"/>
    <property type="match status" value="1"/>
</dbReference>
<dbReference type="GO" id="GO:0008360">
    <property type="term" value="P:regulation of cell shape"/>
    <property type="evidence" value="ECO:0007669"/>
    <property type="project" value="UniProtKB-KW"/>
</dbReference>
<proteinExistence type="inferred from homology"/>
<dbReference type="Gene3D" id="3.40.630.30">
    <property type="match status" value="2"/>
</dbReference>
<dbReference type="GO" id="GO:0009252">
    <property type="term" value="P:peptidoglycan biosynthetic process"/>
    <property type="evidence" value="ECO:0007669"/>
    <property type="project" value="UniProtKB-KW"/>
</dbReference>
<keyword evidence="2" id="KW-0963">Cytoplasm</keyword>
<reference evidence="9 10" key="1">
    <citation type="submission" date="2020-02" db="EMBL/GenBank/DDBJ databases">
        <title>Draft genome sequence of Lactococcus sp. Hs20B0-1.</title>
        <authorList>
            <person name="Noda S."/>
            <person name="Yuki M."/>
            <person name="Ohkuma M."/>
        </authorList>
    </citation>
    <scope>NUCLEOTIDE SEQUENCE [LARGE SCALE GENOMIC DNA]</scope>
    <source>
        <strain evidence="9 10">Hs20B0-1</strain>
    </source>
</reference>
<evidence type="ECO:0000256" key="2">
    <source>
        <dbReference type="ARBA" id="ARBA00022490"/>
    </source>
</evidence>
<dbReference type="RefSeq" id="WP_172354625.1">
    <property type="nucleotide sequence ID" value="NZ_BLLH01000001.1"/>
</dbReference>
<evidence type="ECO:0000256" key="4">
    <source>
        <dbReference type="ARBA" id="ARBA00022960"/>
    </source>
</evidence>
<sequence>MQSKKFTALKADEFGDFVATREQVHFQQTREFGDVQEGIGHKIAYFGVKVAGDVQAAMLVSLSKVRFGYLAEAHGNPYFSEDKPVNQMLMSGIKDALKQQGVIKFIIHSNQKIATYDDKWEKTADLNTDLTAFYANLGLSETILSEFEKGYAFNYSKDLTGFDSFSKLQKSYKKNGLQTVKKAEKLDIKITEASFEDLANFKKVVDEAGERRNFSTRDLAYYETVFKAYKDKVKFVFATINFQKEYDVSQKKVAELESQILQLDRELAESDSLKKKKSIENAYQMLRRERKLDKEIAKSAGIYGDKDVILSAAQFFIMPAEILYMFSGMYDEFREFSAPFLIQDYMLKYAYDHKISSYNFMGINAQSNPDQGVLRFKQNFTGYIWQSSGNYELVIRPVVSKITAFLKKIIGR</sequence>
<keyword evidence="10" id="KW-1185">Reference proteome</keyword>
<dbReference type="Proteomes" id="UP000475928">
    <property type="component" value="Unassembled WGS sequence"/>
</dbReference>
<dbReference type="SUPFAM" id="SSF55729">
    <property type="entry name" value="Acyl-CoA N-acyltransferases (Nat)"/>
    <property type="match status" value="2"/>
</dbReference>
<comment type="caution">
    <text evidence="9">The sequence shown here is derived from an EMBL/GenBank/DDBJ whole genome shotgun (WGS) entry which is preliminary data.</text>
</comment>
<dbReference type="InterPro" id="IPR050644">
    <property type="entry name" value="PG_Glycine_Bridge_Synth"/>
</dbReference>
<evidence type="ECO:0000256" key="3">
    <source>
        <dbReference type="ARBA" id="ARBA00022679"/>
    </source>
</evidence>
<name>A0A6A0B619_9LACT</name>
<dbReference type="PROSITE" id="PS51191">
    <property type="entry name" value="FEMABX"/>
    <property type="match status" value="1"/>
</dbReference>
<evidence type="ECO:0000256" key="8">
    <source>
        <dbReference type="SAM" id="Coils"/>
    </source>
</evidence>